<evidence type="ECO:0000313" key="3">
    <source>
        <dbReference type="Proteomes" id="UP000823775"/>
    </source>
</evidence>
<dbReference type="EMBL" id="JACEIK010000673">
    <property type="protein sequence ID" value="MCD7460720.1"/>
    <property type="molecule type" value="Genomic_DNA"/>
</dbReference>
<evidence type="ECO:0000256" key="1">
    <source>
        <dbReference type="SAM" id="MobiDB-lite"/>
    </source>
</evidence>
<evidence type="ECO:0000313" key="2">
    <source>
        <dbReference type="EMBL" id="MCD7460720.1"/>
    </source>
</evidence>
<comment type="caution">
    <text evidence="2">The sequence shown here is derived from an EMBL/GenBank/DDBJ whole genome shotgun (WGS) entry which is preliminary data.</text>
</comment>
<gene>
    <name evidence="2" type="ORF">HAX54_044263</name>
</gene>
<name>A0ABS8SPL6_DATST</name>
<reference evidence="2 3" key="1">
    <citation type="journal article" date="2021" name="BMC Genomics">
        <title>Datura genome reveals duplications of psychoactive alkaloid biosynthetic genes and high mutation rate following tissue culture.</title>
        <authorList>
            <person name="Rajewski A."/>
            <person name="Carter-House D."/>
            <person name="Stajich J."/>
            <person name="Litt A."/>
        </authorList>
    </citation>
    <scope>NUCLEOTIDE SEQUENCE [LARGE SCALE GENOMIC DNA]</scope>
    <source>
        <strain evidence="2">AR-01</strain>
    </source>
</reference>
<sequence length="103" mass="11478">MAGKDDSLQSINTQLDGKRVLNKAKFGQQQKNEQPHSFGTPPQFDDAAPSVDAESSTVPPSALDPRGGQYFPWRLRSLSLAKYEPHRIEIARGTWSMRGLRPN</sequence>
<feature type="compositionally biased region" description="Polar residues" evidence="1">
    <location>
        <begin position="27"/>
        <end position="37"/>
    </location>
</feature>
<accession>A0ABS8SPL6</accession>
<protein>
    <submittedName>
        <fullName evidence="2">Uncharacterized protein</fullName>
    </submittedName>
</protein>
<proteinExistence type="predicted"/>
<dbReference type="Proteomes" id="UP000823775">
    <property type="component" value="Unassembled WGS sequence"/>
</dbReference>
<keyword evidence="3" id="KW-1185">Reference proteome</keyword>
<organism evidence="2 3">
    <name type="scientific">Datura stramonium</name>
    <name type="common">Jimsonweed</name>
    <name type="synonym">Common thornapple</name>
    <dbReference type="NCBI Taxonomy" id="4076"/>
    <lineage>
        <taxon>Eukaryota</taxon>
        <taxon>Viridiplantae</taxon>
        <taxon>Streptophyta</taxon>
        <taxon>Embryophyta</taxon>
        <taxon>Tracheophyta</taxon>
        <taxon>Spermatophyta</taxon>
        <taxon>Magnoliopsida</taxon>
        <taxon>eudicotyledons</taxon>
        <taxon>Gunneridae</taxon>
        <taxon>Pentapetalae</taxon>
        <taxon>asterids</taxon>
        <taxon>lamiids</taxon>
        <taxon>Solanales</taxon>
        <taxon>Solanaceae</taxon>
        <taxon>Solanoideae</taxon>
        <taxon>Datureae</taxon>
        <taxon>Datura</taxon>
    </lineage>
</organism>
<feature type="region of interest" description="Disordered" evidence="1">
    <location>
        <begin position="1"/>
        <end position="68"/>
    </location>
</feature>